<dbReference type="AlphaFoldDB" id="A0ABD1B365"/>
<keyword evidence="2" id="KW-1185">Reference proteome</keyword>
<reference evidence="1 2" key="1">
    <citation type="submission" date="2024-04" db="EMBL/GenBank/DDBJ databases">
        <title>Genome assembly C_amara_ONT_v2.</title>
        <authorList>
            <person name="Yant L."/>
            <person name="Moore C."/>
            <person name="Slenker M."/>
        </authorList>
    </citation>
    <scope>NUCLEOTIDE SEQUENCE [LARGE SCALE GENOMIC DNA]</scope>
    <source>
        <tissue evidence="1">Leaf</tissue>
    </source>
</reference>
<gene>
    <name evidence="1" type="ORF">V5N11_026700</name>
</gene>
<comment type="caution">
    <text evidence="1">The sequence shown here is derived from an EMBL/GenBank/DDBJ whole genome shotgun (WGS) entry which is preliminary data.</text>
</comment>
<accession>A0ABD1B365</accession>
<proteinExistence type="predicted"/>
<name>A0ABD1B365_CARAN</name>
<organism evidence="1 2">
    <name type="scientific">Cardamine amara subsp. amara</name>
    <dbReference type="NCBI Taxonomy" id="228776"/>
    <lineage>
        <taxon>Eukaryota</taxon>
        <taxon>Viridiplantae</taxon>
        <taxon>Streptophyta</taxon>
        <taxon>Embryophyta</taxon>
        <taxon>Tracheophyta</taxon>
        <taxon>Spermatophyta</taxon>
        <taxon>Magnoliopsida</taxon>
        <taxon>eudicotyledons</taxon>
        <taxon>Gunneridae</taxon>
        <taxon>Pentapetalae</taxon>
        <taxon>rosids</taxon>
        <taxon>malvids</taxon>
        <taxon>Brassicales</taxon>
        <taxon>Brassicaceae</taxon>
        <taxon>Cardamineae</taxon>
        <taxon>Cardamine</taxon>
    </lineage>
</organism>
<sequence length="115" mass="13339">MMTYLENFPVGRPTEIVTVNNATTHLRRLNTREKVVEWIEQWCTRNIGHVAFCFGFYMAMVDKGDHFEGAYSLKNSNSLRALKNTNFSNYFLGTEHFLDYSAYKAKQSQVTKARA</sequence>
<dbReference type="EMBL" id="JBANAX010000516">
    <property type="protein sequence ID" value="KAL1205516.1"/>
    <property type="molecule type" value="Genomic_DNA"/>
</dbReference>
<evidence type="ECO:0000313" key="1">
    <source>
        <dbReference type="EMBL" id="KAL1205516.1"/>
    </source>
</evidence>
<protein>
    <submittedName>
        <fullName evidence="1">Uncharacterized protein</fullName>
    </submittedName>
</protein>
<dbReference type="Proteomes" id="UP001558713">
    <property type="component" value="Unassembled WGS sequence"/>
</dbReference>
<evidence type="ECO:0000313" key="2">
    <source>
        <dbReference type="Proteomes" id="UP001558713"/>
    </source>
</evidence>